<feature type="domain" description="CCHC-type" evidence="5">
    <location>
        <begin position="278"/>
        <end position="293"/>
    </location>
</feature>
<feature type="chain" id="PRO_5033032793" description="CCHC-type domain-containing protein" evidence="4">
    <location>
        <begin position="22"/>
        <end position="740"/>
    </location>
</feature>
<dbReference type="Gene3D" id="3.90.70.80">
    <property type="match status" value="1"/>
</dbReference>
<feature type="compositionally biased region" description="Low complexity" evidence="3">
    <location>
        <begin position="610"/>
        <end position="621"/>
    </location>
</feature>
<evidence type="ECO:0000259" key="5">
    <source>
        <dbReference type="PROSITE" id="PS50158"/>
    </source>
</evidence>
<dbReference type="Proteomes" id="UP000654075">
    <property type="component" value="Unassembled WGS sequence"/>
</dbReference>
<feature type="domain" description="OTU" evidence="6">
    <location>
        <begin position="87"/>
        <end position="214"/>
    </location>
</feature>
<dbReference type="PANTHER" id="PTHR12419:SF11">
    <property type="entry name" value="OTU DOMAIN-CONTAINING PROTEIN DDB_G0284757"/>
    <property type="match status" value="1"/>
</dbReference>
<evidence type="ECO:0000313" key="8">
    <source>
        <dbReference type="Proteomes" id="UP000654075"/>
    </source>
</evidence>
<gene>
    <name evidence="7" type="ORF">PGLA1383_LOCUS40624</name>
</gene>
<sequence length="740" mass="79875">MGALAFILCVLTASLLHGALAGPRSNIVGQAVNQEVSLLESVSEELLLRECSVDEDGFVGLVLSATDHEKRSQVCKALETALAAQGLLNINVAGDGSCQFHAICLAGTLEIDAGELRKQVVQYLEINEARFAGFVTGAWSQYLASMALSTTWGDHVTLMAAAELLGRPILVHSVVPDGELVVVPTIGDPDAAEIPEPIQLAFEHELHYQAVVAGVENLPEQGPVEDDGITCCHCGWALMSSGCLNPDCETNTNSVPQAAGAPETLLPASTDSKGMRTCSLCGGTGHYIQSCPKRVASLKKQGPRGSSMPEEWSNYYSYGPEGGQLPSKNGNNFRAIVQKSLVAISKLTEQEAEADLKSYGYLPLLPPDQERHCHKCRKKMNLKKQVLRCSDHKCDLNFRGDTAYTPLHSSKTTKVEYYMLLQCFTSQKRLDQTELDTGIKEYRVAAMFHAFRDVAAWWCIRQGRDLQFSCGEVDLDAAKSHVAMVALAEAEKKAQTWHHKCLDAEAHAVDFSHEIEAARREVEANRRRADSAVDERDRARQQLRQAWNRGEVVDADALAKIRLRDLEKMQVDQLRQQLSQAEARRGFGTSSFSSYNGVSYPSGRPSVYAPSPSGTGTSTPTMRSSIPSLAGGFPQGKGRIGRIRHLGTYITSSTGGSLSVGTPSPSVPGSLAGSARIPVGGGVTQPSVVPGQMLVRPTSSFSHLGHPVAVPVHFPTPAGSVSASMNVQVLGIRRIHRQTV</sequence>
<comment type="caution">
    <text evidence="7">The sequence shown here is derived from an EMBL/GenBank/DDBJ whole genome shotgun (WGS) entry which is preliminary data.</text>
</comment>
<evidence type="ECO:0000256" key="1">
    <source>
        <dbReference type="PROSITE-ProRule" id="PRU00047"/>
    </source>
</evidence>
<dbReference type="GO" id="GO:0003676">
    <property type="term" value="F:nucleic acid binding"/>
    <property type="evidence" value="ECO:0007669"/>
    <property type="project" value="InterPro"/>
</dbReference>
<evidence type="ECO:0000256" key="4">
    <source>
        <dbReference type="SAM" id="SignalP"/>
    </source>
</evidence>
<evidence type="ECO:0000256" key="3">
    <source>
        <dbReference type="SAM" id="MobiDB-lite"/>
    </source>
</evidence>
<keyword evidence="4" id="KW-0732">Signal</keyword>
<feature type="region of interest" description="Disordered" evidence="3">
    <location>
        <begin position="602"/>
        <end position="637"/>
    </location>
</feature>
<dbReference type="InterPro" id="IPR038765">
    <property type="entry name" value="Papain-like_cys_pep_sf"/>
</dbReference>
<accession>A0A813GEH0</accession>
<keyword evidence="1" id="KW-0862">Zinc</keyword>
<evidence type="ECO:0000256" key="2">
    <source>
        <dbReference type="SAM" id="Coils"/>
    </source>
</evidence>
<dbReference type="PROSITE" id="PS50802">
    <property type="entry name" value="OTU"/>
    <property type="match status" value="1"/>
</dbReference>
<dbReference type="Pfam" id="PF02338">
    <property type="entry name" value="OTU"/>
    <property type="match status" value="1"/>
</dbReference>
<dbReference type="SUPFAM" id="SSF54001">
    <property type="entry name" value="Cysteine proteinases"/>
    <property type="match status" value="1"/>
</dbReference>
<dbReference type="AlphaFoldDB" id="A0A813GEH0"/>
<dbReference type="PROSITE" id="PS50158">
    <property type="entry name" value="ZF_CCHC"/>
    <property type="match status" value="1"/>
</dbReference>
<protein>
    <recommendedName>
        <fullName evidence="9">CCHC-type domain-containing protein</fullName>
    </recommendedName>
</protein>
<reference evidence="7" key="1">
    <citation type="submission" date="2021-02" db="EMBL/GenBank/DDBJ databases">
        <authorList>
            <person name="Dougan E. K."/>
            <person name="Rhodes N."/>
            <person name="Thang M."/>
            <person name="Chan C."/>
        </authorList>
    </citation>
    <scope>NUCLEOTIDE SEQUENCE</scope>
</reference>
<evidence type="ECO:0000259" key="6">
    <source>
        <dbReference type="PROSITE" id="PS50802"/>
    </source>
</evidence>
<feature type="coiled-coil region" evidence="2">
    <location>
        <begin position="515"/>
        <end position="584"/>
    </location>
</feature>
<proteinExistence type="predicted"/>
<dbReference type="EMBL" id="CAJNNV010028152">
    <property type="protein sequence ID" value="CAE8623350.1"/>
    <property type="molecule type" value="Genomic_DNA"/>
</dbReference>
<dbReference type="GO" id="GO:0004843">
    <property type="term" value="F:cysteine-type deubiquitinase activity"/>
    <property type="evidence" value="ECO:0007669"/>
    <property type="project" value="TreeGrafter"/>
</dbReference>
<dbReference type="OrthoDB" id="415023at2759"/>
<keyword evidence="1" id="KW-0863">Zinc-finger</keyword>
<feature type="signal peptide" evidence="4">
    <location>
        <begin position="1"/>
        <end position="21"/>
    </location>
</feature>
<dbReference type="GO" id="GO:0008270">
    <property type="term" value="F:zinc ion binding"/>
    <property type="evidence" value="ECO:0007669"/>
    <property type="project" value="UniProtKB-KW"/>
</dbReference>
<dbReference type="InterPro" id="IPR003323">
    <property type="entry name" value="OTU_dom"/>
</dbReference>
<keyword evidence="2" id="KW-0175">Coiled coil</keyword>
<keyword evidence="8" id="KW-1185">Reference proteome</keyword>
<evidence type="ECO:0000313" key="7">
    <source>
        <dbReference type="EMBL" id="CAE8623350.1"/>
    </source>
</evidence>
<dbReference type="GO" id="GO:0016579">
    <property type="term" value="P:protein deubiquitination"/>
    <property type="evidence" value="ECO:0007669"/>
    <property type="project" value="TreeGrafter"/>
</dbReference>
<dbReference type="PANTHER" id="PTHR12419">
    <property type="entry name" value="OTU DOMAIN CONTAINING PROTEIN"/>
    <property type="match status" value="1"/>
</dbReference>
<organism evidence="7 8">
    <name type="scientific">Polarella glacialis</name>
    <name type="common">Dinoflagellate</name>
    <dbReference type="NCBI Taxonomy" id="89957"/>
    <lineage>
        <taxon>Eukaryota</taxon>
        <taxon>Sar</taxon>
        <taxon>Alveolata</taxon>
        <taxon>Dinophyceae</taxon>
        <taxon>Suessiales</taxon>
        <taxon>Suessiaceae</taxon>
        <taxon>Polarella</taxon>
    </lineage>
</organism>
<name>A0A813GEH0_POLGL</name>
<dbReference type="InterPro" id="IPR050704">
    <property type="entry name" value="Peptidase_C85-like"/>
</dbReference>
<keyword evidence="1" id="KW-0479">Metal-binding</keyword>
<dbReference type="CDD" id="cd22758">
    <property type="entry name" value="OTU_232R-like"/>
    <property type="match status" value="1"/>
</dbReference>
<dbReference type="InterPro" id="IPR001878">
    <property type="entry name" value="Znf_CCHC"/>
</dbReference>
<evidence type="ECO:0008006" key="9">
    <source>
        <dbReference type="Google" id="ProtNLM"/>
    </source>
</evidence>